<dbReference type="EMBL" id="BX571659">
    <property type="protein sequence ID" value="CAE10179.1"/>
    <property type="molecule type" value="Genomic_DNA"/>
</dbReference>
<proteinExistence type="predicted"/>
<dbReference type="HOGENOM" id="CLU_2588841_0_0_7"/>
<organism evidence="2">
    <name type="scientific">Wolinella succinogenes (strain ATCC 29543 / DSM 1740 / CCUG 13145 / JCM 31913 / LMG 7466 / NCTC 11488 / FDC 602W)</name>
    <name type="common">Vibrio succinogenes</name>
    <dbReference type="NCBI Taxonomy" id="273121"/>
    <lineage>
        <taxon>Bacteria</taxon>
        <taxon>Pseudomonadati</taxon>
        <taxon>Campylobacterota</taxon>
        <taxon>Epsilonproteobacteria</taxon>
        <taxon>Campylobacterales</taxon>
        <taxon>Helicobacteraceae</taxon>
        <taxon>Wolinella</taxon>
    </lineage>
</organism>
<accession>Q7MRS6</accession>
<reference evidence="1 2" key="1">
    <citation type="journal article" date="2003" name="Proc. Natl. Acad. Sci. U.S.A.">
        <title>Complete genome sequence and analysis of Wolinella succinogenes.</title>
        <authorList>
            <person name="Baar C."/>
            <person name="Eppinger M."/>
            <person name="Raddatz G."/>
            <person name="Simon JM."/>
            <person name="Lanz C."/>
            <person name="Klimmek O."/>
            <person name="Nandakumar R."/>
            <person name="Gross R."/>
            <person name="Rosinus A."/>
            <person name="Keller H."/>
            <person name="Jagtap P."/>
            <person name="Linke B."/>
            <person name="Meyer F."/>
            <person name="Lederer H."/>
            <person name="Schuster S.C."/>
        </authorList>
    </citation>
    <scope>NUCLEOTIDE SEQUENCE [LARGE SCALE GENOMIC DNA]</scope>
    <source>
        <strain evidence="2">ATCC 29543 / DSM 1740 / CCUG 13145 / JCM 31913 / LMG 7466 / NCTC 11488 / FDC 602W</strain>
    </source>
</reference>
<protein>
    <submittedName>
        <fullName evidence="1">Uncharacterized protein</fullName>
    </submittedName>
</protein>
<keyword evidence="2" id="KW-1185">Reference proteome</keyword>
<evidence type="ECO:0000313" key="1">
    <source>
        <dbReference type="EMBL" id="CAE10179.1"/>
    </source>
</evidence>
<sequence length="80" mass="8655">MVTSATFGVAEATVSWFLVDRLSERTPASGEVCNEAICIVQNSQKEYLGRNKQKGFLYGLLAGRNREGELRSIGGISGTD</sequence>
<dbReference type="Proteomes" id="UP000000422">
    <property type="component" value="Chromosome"/>
</dbReference>
<name>Q7MRS6_WOLSU</name>
<dbReference type="KEGG" id="wsu:WS1083"/>
<dbReference type="STRING" id="273121.WS1083"/>
<dbReference type="AlphaFoldDB" id="Q7MRS6"/>
<evidence type="ECO:0000313" key="2">
    <source>
        <dbReference type="Proteomes" id="UP000000422"/>
    </source>
</evidence>
<gene>
    <name evidence="1" type="ordered locus">WS1083</name>
</gene>